<dbReference type="AlphaFoldDB" id="A0ABD2P5U6"/>
<organism evidence="1 2">
    <name type="scientific">Cryptolaemus montrouzieri</name>
    <dbReference type="NCBI Taxonomy" id="559131"/>
    <lineage>
        <taxon>Eukaryota</taxon>
        <taxon>Metazoa</taxon>
        <taxon>Ecdysozoa</taxon>
        <taxon>Arthropoda</taxon>
        <taxon>Hexapoda</taxon>
        <taxon>Insecta</taxon>
        <taxon>Pterygota</taxon>
        <taxon>Neoptera</taxon>
        <taxon>Endopterygota</taxon>
        <taxon>Coleoptera</taxon>
        <taxon>Polyphaga</taxon>
        <taxon>Cucujiformia</taxon>
        <taxon>Coccinelloidea</taxon>
        <taxon>Coccinellidae</taxon>
        <taxon>Scymninae</taxon>
        <taxon>Scymnini</taxon>
        <taxon>Cryptolaemus</taxon>
    </lineage>
</organism>
<feature type="non-terminal residue" evidence="1">
    <location>
        <position position="1"/>
    </location>
</feature>
<comment type="caution">
    <text evidence="1">The sequence shown here is derived from an EMBL/GenBank/DDBJ whole genome shotgun (WGS) entry which is preliminary data.</text>
</comment>
<evidence type="ECO:0000313" key="1">
    <source>
        <dbReference type="EMBL" id="KAL3286245.1"/>
    </source>
</evidence>
<sequence length="140" mass="16957">NFYEESENYIERKIVEVLEGNEQEAVQSKDCYAVAQRQSSEDMYMEHYRTTKSKMELIKEFEKAVMMEIGITETRKEKTGEVEMINGYLIVYSRKEEFWFTHKYTREVRNRAEKSNMDDLLINSEYKNQIMDVRVKRHIK</sequence>
<accession>A0ABD2P5U6</accession>
<dbReference type="Proteomes" id="UP001516400">
    <property type="component" value="Unassembled WGS sequence"/>
</dbReference>
<gene>
    <name evidence="1" type="ORF">HHI36_000755</name>
</gene>
<evidence type="ECO:0000313" key="2">
    <source>
        <dbReference type="Proteomes" id="UP001516400"/>
    </source>
</evidence>
<dbReference type="EMBL" id="JABFTP020000185">
    <property type="protein sequence ID" value="KAL3286245.1"/>
    <property type="molecule type" value="Genomic_DNA"/>
</dbReference>
<reference evidence="1 2" key="1">
    <citation type="journal article" date="2021" name="BMC Biol.">
        <title>Horizontally acquired antibacterial genes associated with adaptive radiation of ladybird beetles.</title>
        <authorList>
            <person name="Li H.S."/>
            <person name="Tang X.F."/>
            <person name="Huang Y.H."/>
            <person name="Xu Z.Y."/>
            <person name="Chen M.L."/>
            <person name="Du X.Y."/>
            <person name="Qiu B.Y."/>
            <person name="Chen P.T."/>
            <person name="Zhang W."/>
            <person name="Slipinski A."/>
            <person name="Escalona H.E."/>
            <person name="Waterhouse R.M."/>
            <person name="Zwick A."/>
            <person name="Pang H."/>
        </authorList>
    </citation>
    <scope>NUCLEOTIDE SEQUENCE [LARGE SCALE GENOMIC DNA]</scope>
    <source>
        <strain evidence="1">SYSU2018</strain>
    </source>
</reference>
<name>A0ABD2P5U6_9CUCU</name>
<proteinExistence type="predicted"/>
<protein>
    <submittedName>
        <fullName evidence="1">Uncharacterized protein</fullName>
    </submittedName>
</protein>
<keyword evidence="2" id="KW-1185">Reference proteome</keyword>